<feature type="region of interest" description="Disordered" evidence="1">
    <location>
        <begin position="42"/>
        <end position="219"/>
    </location>
</feature>
<feature type="compositionally biased region" description="Basic and acidic residues" evidence="1">
    <location>
        <begin position="155"/>
        <end position="188"/>
    </location>
</feature>
<feature type="compositionally biased region" description="Acidic residues" evidence="1">
    <location>
        <begin position="209"/>
        <end position="219"/>
    </location>
</feature>
<accession>A0A5N5WNQ0</accession>
<dbReference type="OrthoDB" id="5403747at2759"/>
<organism evidence="2 3">
    <name type="scientific">Aspergillus leporis</name>
    <dbReference type="NCBI Taxonomy" id="41062"/>
    <lineage>
        <taxon>Eukaryota</taxon>
        <taxon>Fungi</taxon>
        <taxon>Dikarya</taxon>
        <taxon>Ascomycota</taxon>
        <taxon>Pezizomycotina</taxon>
        <taxon>Eurotiomycetes</taxon>
        <taxon>Eurotiomycetidae</taxon>
        <taxon>Eurotiales</taxon>
        <taxon>Aspergillaceae</taxon>
        <taxon>Aspergillus</taxon>
        <taxon>Aspergillus subgen. Circumdati</taxon>
    </lineage>
</organism>
<feature type="compositionally biased region" description="Polar residues" evidence="1">
    <location>
        <begin position="70"/>
        <end position="85"/>
    </location>
</feature>
<feature type="compositionally biased region" description="Acidic residues" evidence="1">
    <location>
        <begin position="101"/>
        <end position="111"/>
    </location>
</feature>
<proteinExistence type="predicted"/>
<evidence type="ECO:0000313" key="2">
    <source>
        <dbReference type="EMBL" id="KAB8070178.1"/>
    </source>
</evidence>
<dbReference type="AlphaFoldDB" id="A0A5N5WNQ0"/>
<reference evidence="2 3" key="1">
    <citation type="submission" date="2019-04" db="EMBL/GenBank/DDBJ databases">
        <title>Friends and foes A comparative genomics study of 23 Aspergillus species from section Flavi.</title>
        <authorList>
            <consortium name="DOE Joint Genome Institute"/>
            <person name="Kjaerbolling I."/>
            <person name="Vesth T."/>
            <person name="Frisvad J.C."/>
            <person name="Nybo J.L."/>
            <person name="Theobald S."/>
            <person name="Kildgaard S."/>
            <person name="Isbrandt T."/>
            <person name="Kuo A."/>
            <person name="Sato A."/>
            <person name="Lyhne E.K."/>
            <person name="Kogle M.E."/>
            <person name="Wiebenga A."/>
            <person name="Kun R.S."/>
            <person name="Lubbers R.J."/>
            <person name="Makela M.R."/>
            <person name="Barry K."/>
            <person name="Chovatia M."/>
            <person name="Clum A."/>
            <person name="Daum C."/>
            <person name="Haridas S."/>
            <person name="He G."/>
            <person name="LaButti K."/>
            <person name="Lipzen A."/>
            <person name="Mondo S."/>
            <person name="Riley R."/>
            <person name="Salamov A."/>
            <person name="Simmons B.A."/>
            <person name="Magnuson J.K."/>
            <person name="Henrissat B."/>
            <person name="Mortensen U.H."/>
            <person name="Larsen T.O."/>
            <person name="Devries R.P."/>
            <person name="Grigoriev I.V."/>
            <person name="Machida M."/>
            <person name="Baker S.E."/>
            <person name="Andersen M.R."/>
        </authorList>
    </citation>
    <scope>NUCLEOTIDE SEQUENCE [LARGE SCALE GENOMIC DNA]</scope>
    <source>
        <strain evidence="2 3">CBS 151.66</strain>
    </source>
</reference>
<evidence type="ECO:0000256" key="1">
    <source>
        <dbReference type="SAM" id="MobiDB-lite"/>
    </source>
</evidence>
<evidence type="ECO:0008006" key="4">
    <source>
        <dbReference type="Google" id="ProtNLM"/>
    </source>
</evidence>
<protein>
    <recommendedName>
        <fullName evidence="4">Histone h1.3</fullName>
    </recommendedName>
</protein>
<sequence>MAPGQPKPDGLLGLSIAEARLLLLGILCTDEANKLDLEKLAQRGGYKNAASAGTSYRTAKRHLSEHNPEDQSVATPTAAESSAANTPKRGRPKKTAAAEPDPTEADEEDPEPAPKKRQTKAPTKKGIAQKIKKDEDAVKSEPSSSKIKTKVKATVKKEENDTEESRIVKEEEISSIKKEDPDDAKTVDENPMSNEELDAQLDAMGDSNEAVEAETEDGA</sequence>
<dbReference type="Proteomes" id="UP000326565">
    <property type="component" value="Unassembled WGS sequence"/>
</dbReference>
<name>A0A5N5WNQ0_9EURO</name>
<dbReference type="EMBL" id="ML732312">
    <property type="protein sequence ID" value="KAB8070178.1"/>
    <property type="molecule type" value="Genomic_DNA"/>
</dbReference>
<evidence type="ECO:0000313" key="3">
    <source>
        <dbReference type="Proteomes" id="UP000326565"/>
    </source>
</evidence>
<keyword evidence="3" id="KW-1185">Reference proteome</keyword>
<gene>
    <name evidence="2" type="ORF">BDV29DRAFT_181414</name>
</gene>